<dbReference type="Pfam" id="PF11306">
    <property type="entry name" value="DUF3108"/>
    <property type="match status" value="1"/>
</dbReference>
<gene>
    <name evidence="2" type="ORF">C2I19_00305</name>
</gene>
<protein>
    <submittedName>
        <fullName evidence="2">DUF3108 domain-containing protein</fullName>
    </submittedName>
</protein>
<dbReference type="Proteomes" id="UP000237082">
    <property type="component" value="Unassembled WGS sequence"/>
</dbReference>
<evidence type="ECO:0000256" key="1">
    <source>
        <dbReference type="SAM" id="MobiDB-lite"/>
    </source>
</evidence>
<sequence length="385" mass="41505">MTRFRLLLIALFLSLLLHLALLGSDLLPAISQPPESTPKLEKIDVKMQALQLETQDKPAPGSAGVSLRPSAAAKTKPAKTKKDSSGKPRRKPQASQPTEQAAKPESSAPTAETAAARASSEPAAENLHPRQAAEASAPAAQPASAPRAEAAHEANAGFIHPDNALRKFPAAAKIRYQGYWNGAMVGFGDLDWQQGNGGYRLDIAVNPFIGPKLRYLAQGAIDKSGLRPDSLQAFRGSDLKESARFDYGAGLLRYGSHAEQQQPLKSGAQDVFSLAFQLALKGGALGHAPIQITTAKKIYEYPMAPAGAFDYDTGAGKMRVVVFRAEGDGDVSEFWLAPDFANLPVRILRADKDKRIELKAIRIEVNGKRQWELPPQPTIRNKNAH</sequence>
<evidence type="ECO:0000313" key="3">
    <source>
        <dbReference type="Proteomes" id="UP000237082"/>
    </source>
</evidence>
<dbReference type="InterPro" id="IPR021457">
    <property type="entry name" value="DUF3108"/>
</dbReference>
<proteinExistence type="predicted"/>
<feature type="compositionally biased region" description="Low complexity" evidence="1">
    <location>
        <begin position="104"/>
        <end position="148"/>
    </location>
</feature>
<evidence type="ECO:0000313" key="2">
    <source>
        <dbReference type="EMBL" id="POZ63991.1"/>
    </source>
</evidence>
<organism evidence="2 3">
    <name type="scientific">Chromobacterium alticapitis</name>
    <dbReference type="NCBI Taxonomy" id="2073169"/>
    <lineage>
        <taxon>Bacteria</taxon>
        <taxon>Pseudomonadati</taxon>
        <taxon>Pseudomonadota</taxon>
        <taxon>Betaproteobacteria</taxon>
        <taxon>Neisseriales</taxon>
        <taxon>Chromobacteriaceae</taxon>
        <taxon>Chromobacterium</taxon>
    </lineage>
</organism>
<dbReference type="RefSeq" id="WP_103900738.1">
    <property type="nucleotide sequence ID" value="NZ_PQWB01000004.1"/>
</dbReference>
<name>A0A2S5DLV1_9NEIS</name>
<reference evidence="3" key="1">
    <citation type="submission" date="2018-02" db="EMBL/GenBank/DDBJ databases">
        <authorList>
            <person name="O'Hara-Hanley K."/>
            <person name="Soby S."/>
        </authorList>
    </citation>
    <scope>NUCLEOTIDE SEQUENCE [LARGE SCALE GENOMIC DNA]</scope>
    <source>
        <strain evidence="3">MWU14-2602</strain>
    </source>
</reference>
<feature type="region of interest" description="Disordered" evidence="1">
    <location>
        <begin position="51"/>
        <end position="151"/>
    </location>
</feature>
<dbReference type="EMBL" id="PQWB01000004">
    <property type="protein sequence ID" value="POZ63991.1"/>
    <property type="molecule type" value="Genomic_DNA"/>
</dbReference>
<keyword evidence="3" id="KW-1185">Reference proteome</keyword>
<dbReference type="OrthoDB" id="8526020at2"/>
<dbReference type="AlphaFoldDB" id="A0A2S5DLV1"/>
<accession>A0A2S5DLV1</accession>
<comment type="caution">
    <text evidence="2">The sequence shown here is derived from an EMBL/GenBank/DDBJ whole genome shotgun (WGS) entry which is preliminary data.</text>
</comment>